<evidence type="ECO:0000259" key="3">
    <source>
        <dbReference type="Pfam" id="PF00849"/>
    </source>
</evidence>
<dbReference type="GO" id="GO:0006396">
    <property type="term" value="P:RNA processing"/>
    <property type="evidence" value="ECO:0007669"/>
    <property type="project" value="UniProtKB-ARBA"/>
</dbReference>
<evidence type="ECO:0000256" key="1">
    <source>
        <dbReference type="ARBA" id="ARBA00010876"/>
    </source>
</evidence>
<comment type="caution">
    <text evidence="4">The sequence shown here is derived from an EMBL/GenBank/DDBJ whole genome shotgun (WGS) entry which is preliminary data.</text>
</comment>
<keyword evidence="2" id="KW-0413">Isomerase</keyword>
<evidence type="ECO:0000313" key="5">
    <source>
        <dbReference type="Proteomes" id="UP000176329"/>
    </source>
</evidence>
<dbReference type="GO" id="GO:0003723">
    <property type="term" value="F:RNA binding"/>
    <property type="evidence" value="ECO:0007669"/>
    <property type="project" value="InterPro"/>
</dbReference>
<dbReference type="InterPro" id="IPR020103">
    <property type="entry name" value="PsdUridine_synth_cat_dom_sf"/>
</dbReference>
<accession>A0A1F6LQ85</accession>
<reference evidence="4 5" key="1">
    <citation type="journal article" date="2016" name="Nat. Commun.">
        <title>Thousands of microbial genomes shed light on interconnected biogeochemical processes in an aquifer system.</title>
        <authorList>
            <person name="Anantharaman K."/>
            <person name="Brown C.T."/>
            <person name="Hug L.A."/>
            <person name="Sharon I."/>
            <person name="Castelle C.J."/>
            <person name="Probst A.J."/>
            <person name="Thomas B.C."/>
            <person name="Singh A."/>
            <person name="Wilkins M.J."/>
            <person name="Karaoz U."/>
            <person name="Brodie E.L."/>
            <person name="Williams K.H."/>
            <person name="Hubbard S.S."/>
            <person name="Banfield J.F."/>
        </authorList>
    </citation>
    <scope>NUCLEOTIDE SEQUENCE [LARGE SCALE GENOMIC DNA]</scope>
</reference>
<feature type="domain" description="Pseudouridine synthase RsuA/RluA-like" evidence="3">
    <location>
        <begin position="9"/>
        <end position="164"/>
    </location>
</feature>
<gene>
    <name evidence="4" type="ORF">A2848_01930</name>
</gene>
<name>A0A1F6LQ85_9BACT</name>
<dbReference type="GO" id="GO:0009982">
    <property type="term" value="F:pseudouridine synthase activity"/>
    <property type="evidence" value="ECO:0007669"/>
    <property type="project" value="InterPro"/>
</dbReference>
<dbReference type="PANTHER" id="PTHR21600">
    <property type="entry name" value="MITOCHONDRIAL RNA PSEUDOURIDINE SYNTHASE"/>
    <property type="match status" value="1"/>
</dbReference>
<dbReference type="InterPro" id="IPR006145">
    <property type="entry name" value="PsdUridine_synth_RsuA/RluA"/>
</dbReference>
<organism evidence="4 5">
    <name type="scientific">Candidatus Magasanikbacteria bacterium RIFCSPHIGHO2_01_FULL_50_8</name>
    <dbReference type="NCBI Taxonomy" id="1798674"/>
    <lineage>
        <taxon>Bacteria</taxon>
        <taxon>Candidatus Magasanikiibacteriota</taxon>
    </lineage>
</organism>
<sequence length="212" mass="23573">MKILYEDNHLIAVYKPANMLVQGDVTGDVCLMNEVKNFLKEKNKKPGNVFLGLIHRLDRPVQGIVLFAKTSKGASRLSEQFRQHTVEKIYHAVVSGTPPPCGTLVHWISKDETKNKVSIFNHACQGALRAELSYEVVKSRGKHSLVKIMLATGRPHQIRAQFSHIGHPIVGDTKYGGEKNRTVHLAATELSFVTATSEEHQKISTPIPFSLS</sequence>
<dbReference type="SUPFAM" id="SSF55120">
    <property type="entry name" value="Pseudouridine synthase"/>
    <property type="match status" value="1"/>
</dbReference>
<dbReference type="Proteomes" id="UP000176329">
    <property type="component" value="Unassembled WGS sequence"/>
</dbReference>
<dbReference type="GO" id="GO:0140098">
    <property type="term" value="F:catalytic activity, acting on RNA"/>
    <property type="evidence" value="ECO:0007669"/>
    <property type="project" value="UniProtKB-ARBA"/>
</dbReference>
<evidence type="ECO:0000256" key="2">
    <source>
        <dbReference type="ARBA" id="ARBA00023235"/>
    </source>
</evidence>
<dbReference type="AlphaFoldDB" id="A0A1F6LQ85"/>
<dbReference type="Pfam" id="PF00849">
    <property type="entry name" value="PseudoU_synth_2"/>
    <property type="match status" value="1"/>
</dbReference>
<dbReference type="Gene3D" id="3.30.2350.10">
    <property type="entry name" value="Pseudouridine synthase"/>
    <property type="match status" value="1"/>
</dbReference>
<dbReference type="PANTHER" id="PTHR21600:SF83">
    <property type="entry name" value="PSEUDOURIDYLATE SYNTHASE RPUSD4, MITOCHONDRIAL"/>
    <property type="match status" value="1"/>
</dbReference>
<comment type="similarity">
    <text evidence="1">Belongs to the pseudouridine synthase RluA family.</text>
</comment>
<proteinExistence type="inferred from homology"/>
<evidence type="ECO:0000313" key="4">
    <source>
        <dbReference type="EMBL" id="OGH61485.1"/>
    </source>
</evidence>
<dbReference type="EMBL" id="MFPV01000041">
    <property type="protein sequence ID" value="OGH61485.1"/>
    <property type="molecule type" value="Genomic_DNA"/>
</dbReference>
<dbReference type="GO" id="GO:0001522">
    <property type="term" value="P:pseudouridine synthesis"/>
    <property type="evidence" value="ECO:0007669"/>
    <property type="project" value="InterPro"/>
</dbReference>
<dbReference type="InterPro" id="IPR050188">
    <property type="entry name" value="RluA_PseudoU_synthase"/>
</dbReference>
<dbReference type="CDD" id="cd02869">
    <property type="entry name" value="PseudoU_synth_RluA_like"/>
    <property type="match status" value="1"/>
</dbReference>
<protein>
    <recommendedName>
        <fullName evidence="3">Pseudouridine synthase RsuA/RluA-like domain-containing protein</fullName>
    </recommendedName>
</protein>